<gene>
    <name evidence="6" type="ORF">ITX56_21150</name>
</gene>
<dbReference type="Gene3D" id="2.60.120.200">
    <property type="match status" value="1"/>
</dbReference>
<dbReference type="Pfam" id="PF04616">
    <property type="entry name" value="Glyco_hydro_43"/>
    <property type="match status" value="1"/>
</dbReference>
<protein>
    <submittedName>
        <fullName evidence="6">Glycoside hydrolase 43 family protein</fullName>
    </submittedName>
</protein>
<dbReference type="PANTHER" id="PTHR42812">
    <property type="entry name" value="BETA-XYLOSIDASE"/>
    <property type="match status" value="1"/>
</dbReference>
<comment type="similarity">
    <text evidence="1 4">Belongs to the glycosyl hydrolase 43 family.</text>
</comment>
<dbReference type="InterPro" id="IPR041542">
    <property type="entry name" value="GH43_C2"/>
</dbReference>
<dbReference type="InterPro" id="IPR013320">
    <property type="entry name" value="ConA-like_dom_sf"/>
</dbReference>
<evidence type="ECO:0000259" key="5">
    <source>
        <dbReference type="Pfam" id="PF17851"/>
    </source>
</evidence>
<dbReference type="Proteomes" id="UP000706580">
    <property type="component" value="Unassembled WGS sequence"/>
</dbReference>
<evidence type="ECO:0000256" key="3">
    <source>
        <dbReference type="ARBA" id="ARBA00023295"/>
    </source>
</evidence>
<dbReference type="RefSeq" id="WP_223075641.1">
    <property type="nucleotide sequence ID" value="NZ_JADMNK010000015.1"/>
</dbReference>
<dbReference type="SUPFAM" id="SSF49899">
    <property type="entry name" value="Concanavalin A-like lectins/glucanases"/>
    <property type="match status" value="1"/>
</dbReference>
<feature type="domain" description="Beta-xylosidase C-terminal Concanavalin A-like" evidence="5">
    <location>
        <begin position="308"/>
        <end position="500"/>
    </location>
</feature>
<evidence type="ECO:0000313" key="7">
    <source>
        <dbReference type="Proteomes" id="UP000706580"/>
    </source>
</evidence>
<proteinExistence type="inferred from homology"/>
<comment type="caution">
    <text evidence="6">The sequence shown here is derived from an EMBL/GenBank/DDBJ whole genome shotgun (WGS) entry which is preliminary data.</text>
</comment>
<name>A0ABS7S122_9ENTR</name>
<dbReference type="PANTHER" id="PTHR42812:SF12">
    <property type="entry name" value="BETA-XYLOSIDASE-RELATED"/>
    <property type="match status" value="1"/>
</dbReference>
<evidence type="ECO:0000256" key="2">
    <source>
        <dbReference type="ARBA" id="ARBA00022801"/>
    </source>
</evidence>
<dbReference type="InterPro" id="IPR023296">
    <property type="entry name" value="Glyco_hydro_beta-prop_sf"/>
</dbReference>
<accession>A0ABS7S122</accession>
<keyword evidence="7" id="KW-1185">Reference proteome</keyword>
<reference evidence="6 7" key="1">
    <citation type="submission" date="2020-11" db="EMBL/GenBank/DDBJ databases">
        <title>Draft Genome of Enterobacter sp. strain EMC7.</title>
        <authorList>
            <person name="Barman P."/>
            <person name="Sinha S."/>
            <person name="Sen S."/>
            <person name="Chakraborty R."/>
        </authorList>
    </citation>
    <scope>NUCLEOTIDE SEQUENCE [LARGE SCALE GENOMIC DNA]</scope>
    <source>
        <strain evidence="6 7">EMC7</strain>
    </source>
</reference>
<dbReference type="Pfam" id="PF17851">
    <property type="entry name" value="GH43_C2"/>
    <property type="match status" value="1"/>
</dbReference>
<sequence>MPLLYQNPIIHADFADPDVIRQGDDFWMVASSFHLLPGLPLLHSRDLIHWRIVNHIVKRLPSPEYDAPQPGKGVWAPAIRFHNSRYWVFYSLPDEGIYVSHADDSLGEWSEPYCLKAAPGWIDPCPFWDDDGRAWLIHAFAFSRSGVKNKLQLFEMSPDATRLLDDGRIIFDGTPSLPTLEGPKLYKRNGEYWIFAPAGGVKRGWQTVLRAATLEGPWESRDVLHQGNSAVNGPHQGAWIELENGENWFFHFQDKGVYGRIIHLQPLRWMSDGWPQIGECLDGTHKGQPVGVHLVPQLPLSPCSLQTSDDFANGQPGLQWQWQANPQKEWLTEGEKGLHLTCTASENNHAIYHLPQLLLQNFPAERFSVRTPLSLEFCHDMEEGGLVVYGQRFAALRAVNGKTGAQLCLDHGWIDDKGELNSTSIPIVDLFDEKQVVLGLRVDYDGIVHFGYQLPGAEWNEVAPQFSAGAGKWIGARMGIYARGQNSDRHGYVRFSRFTVAMR</sequence>
<dbReference type="Gene3D" id="2.115.10.20">
    <property type="entry name" value="Glycosyl hydrolase domain, family 43"/>
    <property type="match status" value="1"/>
</dbReference>
<keyword evidence="2 4" id="KW-0378">Hydrolase</keyword>
<evidence type="ECO:0000256" key="4">
    <source>
        <dbReference type="RuleBase" id="RU361187"/>
    </source>
</evidence>
<dbReference type="CDD" id="cd09001">
    <property type="entry name" value="GH43_FsAxh1-like"/>
    <property type="match status" value="1"/>
</dbReference>
<dbReference type="GO" id="GO:0016787">
    <property type="term" value="F:hydrolase activity"/>
    <property type="evidence" value="ECO:0007669"/>
    <property type="project" value="UniProtKB-KW"/>
</dbReference>
<dbReference type="EMBL" id="JADMNK010000015">
    <property type="protein sequence ID" value="MBZ0060253.1"/>
    <property type="molecule type" value="Genomic_DNA"/>
</dbReference>
<organism evidence="6 7">
    <name type="scientific">Leclercia barmai</name>
    <dbReference type="NCBI Taxonomy" id="2785629"/>
    <lineage>
        <taxon>Bacteria</taxon>
        <taxon>Pseudomonadati</taxon>
        <taxon>Pseudomonadota</taxon>
        <taxon>Gammaproteobacteria</taxon>
        <taxon>Enterobacterales</taxon>
        <taxon>Enterobacteriaceae</taxon>
        <taxon>Leclercia</taxon>
    </lineage>
</organism>
<evidence type="ECO:0000313" key="6">
    <source>
        <dbReference type="EMBL" id="MBZ0060253.1"/>
    </source>
</evidence>
<dbReference type="InterPro" id="IPR006710">
    <property type="entry name" value="Glyco_hydro_43"/>
</dbReference>
<evidence type="ECO:0000256" key="1">
    <source>
        <dbReference type="ARBA" id="ARBA00009865"/>
    </source>
</evidence>
<dbReference type="SUPFAM" id="SSF75005">
    <property type="entry name" value="Arabinanase/levansucrase/invertase"/>
    <property type="match status" value="1"/>
</dbReference>
<keyword evidence="3 4" id="KW-0326">Glycosidase</keyword>
<dbReference type="InterPro" id="IPR051795">
    <property type="entry name" value="Glycosyl_Hydrlase_43"/>
</dbReference>